<dbReference type="EMBL" id="LAZR01000442">
    <property type="protein sequence ID" value="KKN68688.1"/>
    <property type="molecule type" value="Genomic_DNA"/>
</dbReference>
<organism evidence="1">
    <name type="scientific">marine sediment metagenome</name>
    <dbReference type="NCBI Taxonomy" id="412755"/>
    <lineage>
        <taxon>unclassified sequences</taxon>
        <taxon>metagenomes</taxon>
        <taxon>ecological metagenomes</taxon>
    </lineage>
</organism>
<gene>
    <name evidence="1" type="ORF">LCGC14_0448790</name>
</gene>
<comment type="caution">
    <text evidence="1">The sequence shown here is derived from an EMBL/GenBank/DDBJ whole genome shotgun (WGS) entry which is preliminary data.</text>
</comment>
<proteinExistence type="predicted"/>
<protein>
    <submittedName>
        <fullName evidence="1">Uncharacterized protein</fullName>
    </submittedName>
</protein>
<accession>A0A0F9VSE3</accession>
<reference evidence="1" key="1">
    <citation type="journal article" date="2015" name="Nature">
        <title>Complex archaea that bridge the gap between prokaryotes and eukaryotes.</title>
        <authorList>
            <person name="Spang A."/>
            <person name="Saw J.H."/>
            <person name="Jorgensen S.L."/>
            <person name="Zaremba-Niedzwiedzka K."/>
            <person name="Martijn J."/>
            <person name="Lind A.E."/>
            <person name="van Eijk R."/>
            <person name="Schleper C."/>
            <person name="Guy L."/>
            <person name="Ettema T.J."/>
        </authorList>
    </citation>
    <scope>NUCLEOTIDE SEQUENCE</scope>
</reference>
<name>A0A0F9VSE3_9ZZZZ</name>
<dbReference type="AlphaFoldDB" id="A0A0F9VSE3"/>
<evidence type="ECO:0000313" key="1">
    <source>
        <dbReference type="EMBL" id="KKN68688.1"/>
    </source>
</evidence>
<sequence length="41" mass="4859">MNTEITFSGIPLRTKFRIMWNILRGQTLVINWGGESNEYRD</sequence>